<keyword evidence="7" id="KW-1185">Reference proteome</keyword>
<dbReference type="GO" id="GO:0045892">
    <property type="term" value="P:negative regulation of DNA-templated transcription"/>
    <property type="evidence" value="ECO:0007669"/>
    <property type="project" value="TreeGrafter"/>
</dbReference>
<keyword evidence="3" id="KW-0804">Transcription</keyword>
<name>A0A1I0ENT7_9ACTN</name>
<dbReference type="Pfam" id="PF07702">
    <property type="entry name" value="UTRA"/>
    <property type="match status" value="1"/>
</dbReference>
<dbReference type="STRING" id="568860.SAMN05421811_103139"/>
<evidence type="ECO:0000256" key="1">
    <source>
        <dbReference type="ARBA" id="ARBA00023015"/>
    </source>
</evidence>
<dbReference type="Proteomes" id="UP000199361">
    <property type="component" value="Unassembled WGS sequence"/>
</dbReference>
<dbReference type="InterPro" id="IPR036390">
    <property type="entry name" value="WH_DNA-bd_sf"/>
</dbReference>
<evidence type="ECO:0000313" key="6">
    <source>
        <dbReference type="EMBL" id="SET47013.1"/>
    </source>
</evidence>
<dbReference type="OrthoDB" id="3207674at2"/>
<evidence type="ECO:0000313" key="7">
    <source>
        <dbReference type="Proteomes" id="UP000199361"/>
    </source>
</evidence>
<dbReference type="RefSeq" id="WP_091079280.1">
    <property type="nucleotide sequence ID" value="NZ_FOHX01000003.1"/>
</dbReference>
<dbReference type="InterPro" id="IPR036388">
    <property type="entry name" value="WH-like_DNA-bd_sf"/>
</dbReference>
<dbReference type="SUPFAM" id="SSF64288">
    <property type="entry name" value="Chorismate lyase-like"/>
    <property type="match status" value="1"/>
</dbReference>
<evidence type="ECO:0000259" key="5">
    <source>
        <dbReference type="PROSITE" id="PS50949"/>
    </source>
</evidence>
<protein>
    <submittedName>
        <fullName evidence="6">GntR family transcriptional regulator</fullName>
    </submittedName>
</protein>
<feature type="compositionally biased region" description="Basic and acidic residues" evidence="4">
    <location>
        <begin position="94"/>
        <end position="109"/>
    </location>
</feature>
<reference evidence="6 7" key="1">
    <citation type="submission" date="2016-10" db="EMBL/GenBank/DDBJ databases">
        <authorList>
            <person name="de Groot N.N."/>
        </authorList>
    </citation>
    <scope>NUCLEOTIDE SEQUENCE [LARGE SCALE GENOMIC DNA]</scope>
    <source>
        <strain evidence="6 7">CGMCC 4.5598</strain>
    </source>
</reference>
<dbReference type="SMART" id="SM00866">
    <property type="entry name" value="UTRA"/>
    <property type="match status" value="1"/>
</dbReference>
<dbReference type="PANTHER" id="PTHR44846">
    <property type="entry name" value="MANNOSYL-D-GLYCERATE TRANSPORT/METABOLISM SYSTEM REPRESSOR MNGR-RELATED"/>
    <property type="match status" value="1"/>
</dbReference>
<dbReference type="Pfam" id="PF00392">
    <property type="entry name" value="GntR"/>
    <property type="match status" value="1"/>
</dbReference>
<dbReference type="GO" id="GO:0003700">
    <property type="term" value="F:DNA-binding transcription factor activity"/>
    <property type="evidence" value="ECO:0007669"/>
    <property type="project" value="InterPro"/>
</dbReference>
<keyword evidence="1" id="KW-0805">Transcription regulation</keyword>
<dbReference type="EMBL" id="FOHX01000003">
    <property type="protein sequence ID" value="SET47013.1"/>
    <property type="molecule type" value="Genomic_DNA"/>
</dbReference>
<proteinExistence type="predicted"/>
<keyword evidence="2" id="KW-0238">DNA-binding</keyword>
<accession>A0A1I0ENT7</accession>
<evidence type="ECO:0000256" key="2">
    <source>
        <dbReference type="ARBA" id="ARBA00023125"/>
    </source>
</evidence>
<dbReference type="PANTHER" id="PTHR44846:SF17">
    <property type="entry name" value="GNTR-FAMILY TRANSCRIPTIONAL REGULATOR"/>
    <property type="match status" value="1"/>
</dbReference>
<dbReference type="GO" id="GO:0003677">
    <property type="term" value="F:DNA binding"/>
    <property type="evidence" value="ECO:0007669"/>
    <property type="project" value="UniProtKB-KW"/>
</dbReference>
<dbReference type="InterPro" id="IPR028978">
    <property type="entry name" value="Chorismate_lyase_/UTRA_dom_sf"/>
</dbReference>
<evidence type="ECO:0000256" key="3">
    <source>
        <dbReference type="ARBA" id="ARBA00023163"/>
    </source>
</evidence>
<dbReference type="InterPro" id="IPR000524">
    <property type="entry name" value="Tscrpt_reg_HTH_GntR"/>
</dbReference>
<sequence>MSPEPQTGPANRIAAELRAAIADGRYQPGAQLPPVRDLAKQYGVSRNTAAKAINILRTEGAIVTRYGSGAYVRESHPIRTLGPDRYARSKWQETRVRAHGEDDGREKEQQGTQAQEVEIVPAEEDVAVALGVPIASLVVERSRTVFRDGLPTHTMVSYYRPEEVRDTPIMDDRPGMAGRGGSFAILTDLGLAPQDVDEKLKARMPTTDEVDVLRLPPGEPVVELTRWIKTAEGYVVEYAKGVHAASRFEWLYSFPIPD</sequence>
<dbReference type="InterPro" id="IPR011663">
    <property type="entry name" value="UTRA"/>
</dbReference>
<dbReference type="Gene3D" id="1.10.10.10">
    <property type="entry name" value="Winged helix-like DNA-binding domain superfamily/Winged helix DNA-binding domain"/>
    <property type="match status" value="1"/>
</dbReference>
<dbReference type="CDD" id="cd07377">
    <property type="entry name" value="WHTH_GntR"/>
    <property type="match status" value="1"/>
</dbReference>
<feature type="domain" description="HTH gntR-type" evidence="5">
    <location>
        <begin position="7"/>
        <end position="75"/>
    </location>
</feature>
<dbReference type="PRINTS" id="PR00035">
    <property type="entry name" value="HTHGNTR"/>
</dbReference>
<organism evidence="6 7">
    <name type="scientific">Nonomuraea wenchangensis</name>
    <dbReference type="NCBI Taxonomy" id="568860"/>
    <lineage>
        <taxon>Bacteria</taxon>
        <taxon>Bacillati</taxon>
        <taxon>Actinomycetota</taxon>
        <taxon>Actinomycetes</taxon>
        <taxon>Streptosporangiales</taxon>
        <taxon>Streptosporangiaceae</taxon>
        <taxon>Nonomuraea</taxon>
    </lineage>
</organism>
<dbReference type="InterPro" id="IPR050679">
    <property type="entry name" value="Bact_HTH_transcr_reg"/>
</dbReference>
<dbReference type="Gene3D" id="3.40.1410.10">
    <property type="entry name" value="Chorismate lyase-like"/>
    <property type="match status" value="1"/>
</dbReference>
<feature type="region of interest" description="Disordered" evidence="4">
    <location>
        <begin position="94"/>
        <end position="114"/>
    </location>
</feature>
<dbReference type="PROSITE" id="PS50949">
    <property type="entry name" value="HTH_GNTR"/>
    <property type="match status" value="1"/>
</dbReference>
<dbReference type="SMART" id="SM00345">
    <property type="entry name" value="HTH_GNTR"/>
    <property type="match status" value="1"/>
</dbReference>
<evidence type="ECO:0000256" key="4">
    <source>
        <dbReference type="SAM" id="MobiDB-lite"/>
    </source>
</evidence>
<gene>
    <name evidence="6" type="ORF">SAMN05421811_103139</name>
</gene>
<dbReference type="SUPFAM" id="SSF46785">
    <property type="entry name" value="Winged helix' DNA-binding domain"/>
    <property type="match status" value="1"/>
</dbReference>
<dbReference type="AlphaFoldDB" id="A0A1I0ENT7"/>